<sequence length="119" mass="12925">MRINVKKHLKESVCCPCSRSVAVAEGGFGPFFDRQCDRAGSPVTGGLGHAMIVGAVACDLSWRDGRSSVFGVQGDSREVFPVSIVVVWDSGCLLVGYFLQWEKGNDERANDVRNFNARA</sequence>
<organism evidence="1 2">
    <name type="scientific">Punica granatum</name>
    <name type="common">Pomegranate</name>
    <dbReference type="NCBI Taxonomy" id="22663"/>
    <lineage>
        <taxon>Eukaryota</taxon>
        <taxon>Viridiplantae</taxon>
        <taxon>Streptophyta</taxon>
        <taxon>Embryophyta</taxon>
        <taxon>Tracheophyta</taxon>
        <taxon>Spermatophyta</taxon>
        <taxon>Magnoliopsida</taxon>
        <taxon>eudicotyledons</taxon>
        <taxon>Gunneridae</taxon>
        <taxon>Pentapetalae</taxon>
        <taxon>rosids</taxon>
        <taxon>malvids</taxon>
        <taxon>Myrtales</taxon>
        <taxon>Lythraceae</taxon>
        <taxon>Punica</taxon>
    </lineage>
</organism>
<gene>
    <name evidence="1" type="ORF">CDL15_Pgr029205</name>
</gene>
<proteinExistence type="predicted"/>
<evidence type="ECO:0000313" key="2">
    <source>
        <dbReference type="Proteomes" id="UP000197138"/>
    </source>
</evidence>
<dbReference type="Proteomes" id="UP000197138">
    <property type="component" value="Unassembled WGS sequence"/>
</dbReference>
<accession>A0A218XD29</accession>
<dbReference type="EMBL" id="MTKT01001946">
    <property type="protein sequence ID" value="OWM82844.1"/>
    <property type="molecule type" value="Genomic_DNA"/>
</dbReference>
<comment type="caution">
    <text evidence="1">The sequence shown here is derived from an EMBL/GenBank/DDBJ whole genome shotgun (WGS) entry which is preliminary data.</text>
</comment>
<name>A0A218XD29_PUNGR</name>
<reference evidence="2" key="1">
    <citation type="journal article" date="2017" name="Plant J.">
        <title>The pomegranate (Punica granatum L.) genome and the genomics of punicalagin biosynthesis.</title>
        <authorList>
            <person name="Qin G."/>
            <person name="Xu C."/>
            <person name="Ming R."/>
            <person name="Tang H."/>
            <person name="Guyot R."/>
            <person name="Kramer E.M."/>
            <person name="Hu Y."/>
            <person name="Yi X."/>
            <person name="Qi Y."/>
            <person name="Xu X."/>
            <person name="Gao Z."/>
            <person name="Pan H."/>
            <person name="Jian J."/>
            <person name="Tian Y."/>
            <person name="Yue Z."/>
            <person name="Xu Y."/>
        </authorList>
    </citation>
    <scope>NUCLEOTIDE SEQUENCE [LARGE SCALE GENOMIC DNA]</scope>
    <source>
        <strain evidence="2">cv. Dabenzi</strain>
    </source>
</reference>
<evidence type="ECO:0000313" key="1">
    <source>
        <dbReference type="EMBL" id="OWM82844.1"/>
    </source>
</evidence>
<dbReference type="AlphaFoldDB" id="A0A218XD29"/>
<protein>
    <submittedName>
        <fullName evidence="1">Uncharacterized protein</fullName>
    </submittedName>
</protein>